<feature type="domain" description="Retrovirus-related Pol polyprotein from transposon TNT 1-94-like beta-barrel" evidence="2">
    <location>
        <begin position="1"/>
        <end position="75"/>
    </location>
</feature>
<name>A0A2G2YQ09_CAPAN</name>
<dbReference type="InterPro" id="IPR054722">
    <property type="entry name" value="PolX-like_BBD"/>
</dbReference>
<gene>
    <name evidence="3" type="ORF">T459_22613</name>
</gene>
<dbReference type="Pfam" id="PF22936">
    <property type="entry name" value="Pol_BBD"/>
    <property type="match status" value="1"/>
</dbReference>
<keyword evidence="1" id="KW-0472">Membrane</keyword>
<accession>A0A2G2YQ09</accession>
<dbReference type="Gramene" id="PHT71828">
    <property type="protein sequence ID" value="PHT71828"/>
    <property type="gene ID" value="T459_22613"/>
</dbReference>
<comment type="caution">
    <text evidence="3">The sequence shown here is derived from an EMBL/GenBank/DDBJ whole genome shotgun (WGS) entry which is preliminary data.</text>
</comment>
<reference evidence="3 4" key="2">
    <citation type="journal article" date="2017" name="Genome Biol.">
        <title>New reference genome sequences of hot pepper reveal the massive evolution of plant disease-resistance genes by retroduplication.</title>
        <authorList>
            <person name="Kim S."/>
            <person name="Park J."/>
            <person name="Yeom S.I."/>
            <person name="Kim Y.M."/>
            <person name="Seo E."/>
            <person name="Kim K.T."/>
            <person name="Kim M.S."/>
            <person name="Lee J.M."/>
            <person name="Cheong K."/>
            <person name="Shin H.S."/>
            <person name="Kim S.B."/>
            <person name="Han K."/>
            <person name="Lee J."/>
            <person name="Park M."/>
            <person name="Lee H.A."/>
            <person name="Lee H.Y."/>
            <person name="Lee Y."/>
            <person name="Oh S."/>
            <person name="Lee J.H."/>
            <person name="Choi E."/>
            <person name="Choi E."/>
            <person name="Lee S.E."/>
            <person name="Jeon J."/>
            <person name="Kim H."/>
            <person name="Choi G."/>
            <person name="Song H."/>
            <person name="Lee J."/>
            <person name="Lee S.C."/>
            <person name="Kwon J.K."/>
            <person name="Lee H.Y."/>
            <person name="Koo N."/>
            <person name="Hong Y."/>
            <person name="Kim R.W."/>
            <person name="Kang W.H."/>
            <person name="Huh J.H."/>
            <person name="Kang B.C."/>
            <person name="Yang T.J."/>
            <person name="Lee Y.H."/>
            <person name="Bennetzen J.L."/>
            <person name="Choi D."/>
        </authorList>
    </citation>
    <scope>NUCLEOTIDE SEQUENCE [LARGE SCALE GENOMIC DNA]</scope>
    <source>
        <strain evidence="4">cv. CM334</strain>
    </source>
</reference>
<organism evidence="3 4">
    <name type="scientific">Capsicum annuum</name>
    <name type="common">Capsicum pepper</name>
    <dbReference type="NCBI Taxonomy" id="4072"/>
    <lineage>
        <taxon>Eukaryota</taxon>
        <taxon>Viridiplantae</taxon>
        <taxon>Streptophyta</taxon>
        <taxon>Embryophyta</taxon>
        <taxon>Tracheophyta</taxon>
        <taxon>Spermatophyta</taxon>
        <taxon>Magnoliopsida</taxon>
        <taxon>eudicotyledons</taxon>
        <taxon>Gunneridae</taxon>
        <taxon>Pentapetalae</taxon>
        <taxon>asterids</taxon>
        <taxon>lamiids</taxon>
        <taxon>Solanales</taxon>
        <taxon>Solanaceae</taxon>
        <taxon>Solanoideae</taxon>
        <taxon>Capsiceae</taxon>
        <taxon>Capsicum</taxon>
    </lineage>
</organism>
<dbReference type="EMBL" id="AYRZ02000009">
    <property type="protein sequence ID" value="PHT71828.1"/>
    <property type="molecule type" value="Genomic_DNA"/>
</dbReference>
<reference evidence="3 4" key="1">
    <citation type="journal article" date="2014" name="Nat. Genet.">
        <title>Genome sequence of the hot pepper provides insights into the evolution of pungency in Capsicum species.</title>
        <authorList>
            <person name="Kim S."/>
            <person name="Park M."/>
            <person name="Yeom S.I."/>
            <person name="Kim Y.M."/>
            <person name="Lee J.M."/>
            <person name="Lee H.A."/>
            <person name="Seo E."/>
            <person name="Choi J."/>
            <person name="Cheong K."/>
            <person name="Kim K.T."/>
            <person name="Jung K."/>
            <person name="Lee G.W."/>
            <person name="Oh S.K."/>
            <person name="Bae C."/>
            <person name="Kim S.B."/>
            <person name="Lee H.Y."/>
            <person name="Kim S.Y."/>
            <person name="Kim M.S."/>
            <person name="Kang B.C."/>
            <person name="Jo Y.D."/>
            <person name="Yang H.B."/>
            <person name="Jeong H.J."/>
            <person name="Kang W.H."/>
            <person name="Kwon J.K."/>
            <person name="Shin C."/>
            <person name="Lim J.Y."/>
            <person name="Park J.H."/>
            <person name="Huh J.H."/>
            <person name="Kim J.S."/>
            <person name="Kim B.D."/>
            <person name="Cohen O."/>
            <person name="Paran I."/>
            <person name="Suh M.C."/>
            <person name="Lee S.B."/>
            <person name="Kim Y.K."/>
            <person name="Shin Y."/>
            <person name="Noh S.J."/>
            <person name="Park J."/>
            <person name="Seo Y.S."/>
            <person name="Kwon S.Y."/>
            <person name="Kim H.A."/>
            <person name="Park J.M."/>
            <person name="Kim H.J."/>
            <person name="Choi S.B."/>
            <person name="Bosland P.W."/>
            <person name="Reeves G."/>
            <person name="Jo S.H."/>
            <person name="Lee B.W."/>
            <person name="Cho H.T."/>
            <person name="Choi H.S."/>
            <person name="Lee M.S."/>
            <person name="Yu Y."/>
            <person name="Do Choi Y."/>
            <person name="Park B.S."/>
            <person name="van Deynze A."/>
            <person name="Ashrafi H."/>
            <person name="Hill T."/>
            <person name="Kim W.T."/>
            <person name="Pai H.S."/>
            <person name="Ahn H.K."/>
            <person name="Yeam I."/>
            <person name="Giovannoni J.J."/>
            <person name="Rose J.K."/>
            <person name="Sorensen I."/>
            <person name="Lee S.J."/>
            <person name="Kim R.W."/>
            <person name="Choi I.Y."/>
            <person name="Choi B.S."/>
            <person name="Lim J.S."/>
            <person name="Lee Y.H."/>
            <person name="Choi D."/>
        </authorList>
    </citation>
    <scope>NUCLEOTIDE SEQUENCE [LARGE SCALE GENOMIC DNA]</scope>
    <source>
        <strain evidence="4">cv. CM334</strain>
    </source>
</reference>
<feature type="transmembrane region" description="Helical" evidence="1">
    <location>
        <begin position="203"/>
        <end position="228"/>
    </location>
</feature>
<sequence>MDSGITYHLTSDLDNLGIHYEYESPEEVTLGNYLTLWISHIGASSIVASDKNFKLDDILHFPTATQNLISISSFTTSYNVFVEFFTNHFLIRDLATRVPLHRGRTNRGLYLLPVTRLFSPASIVASLGVWHAHLAHAYYPTIHQALPSTIFQSSKSPRLCTTCVVSKSHKISFSESSFQTSSPLDLICSDVWGPSPVVPNDDYHYYVIVNILGFIFLSLNLNFCPFLFSLAL</sequence>
<evidence type="ECO:0000313" key="3">
    <source>
        <dbReference type="EMBL" id="PHT71828.1"/>
    </source>
</evidence>
<protein>
    <recommendedName>
        <fullName evidence="2">Retrovirus-related Pol polyprotein from transposon TNT 1-94-like beta-barrel domain-containing protein</fullName>
    </recommendedName>
</protein>
<evidence type="ECO:0000313" key="4">
    <source>
        <dbReference type="Proteomes" id="UP000222542"/>
    </source>
</evidence>
<proteinExistence type="predicted"/>
<evidence type="ECO:0000259" key="2">
    <source>
        <dbReference type="Pfam" id="PF22936"/>
    </source>
</evidence>
<dbReference type="OMA" id="WISHIGA"/>
<feature type="transmembrane region" description="Helical" evidence="1">
    <location>
        <begin position="109"/>
        <end position="130"/>
    </location>
</feature>
<keyword evidence="4" id="KW-1185">Reference proteome</keyword>
<dbReference type="STRING" id="4072.A0A2G2YQ09"/>
<keyword evidence="1" id="KW-1133">Transmembrane helix</keyword>
<keyword evidence="1" id="KW-0812">Transmembrane</keyword>
<evidence type="ECO:0000256" key="1">
    <source>
        <dbReference type="SAM" id="Phobius"/>
    </source>
</evidence>
<dbReference type="Proteomes" id="UP000222542">
    <property type="component" value="Unassembled WGS sequence"/>
</dbReference>
<dbReference type="AlphaFoldDB" id="A0A2G2YQ09"/>